<reference evidence="7 8" key="1">
    <citation type="submission" date="2020-08" db="EMBL/GenBank/DDBJ databases">
        <title>Genomic Encyclopedia of Type Strains, Phase IV (KMG-IV): sequencing the most valuable type-strain genomes for metagenomic binning, comparative biology and taxonomic classification.</title>
        <authorList>
            <person name="Goeker M."/>
        </authorList>
    </citation>
    <scope>NUCLEOTIDE SEQUENCE [LARGE SCALE GENOMIC DNA]</scope>
    <source>
        <strain evidence="7 8">DSM 26575</strain>
    </source>
</reference>
<dbReference type="InterPro" id="IPR010998">
    <property type="entry name" value="Integrase_recombinase_N"/>
</dbReference>
<dbReference type="InterPro" id="IPR050808">
    <property type="entry name" value="Phage_Integrase"/>
</dbReference>
<dbReference type="Pfam" id="PF00589">
    <property type="entry name" value="Phage_integrase"/>
    <property type="match status" value="1"/>
</dbReference>
<dbReference type="GO" id="GO:0015074">
    <property type="term" value="P:DNA integration"/>
    <property type="evidence" value="ECO:0007669"/>
    <property type="project" value="UniProtKB-KW"/>
</dbReference>
<dbReference type="Gene3D" id="1.10.443.10">
    <property type="entry name" value="Intergrase catalytic core"/>
    <property type="match status" value="1"/>
</dbReference>
<dbReference type="InterPro" id="IPR038488">
    <property type="entry name" value="Integrase_DNA-bd_sf"/>
</dbReference>
<dbReference type="CDD" id="cd00796">
    <property type="entry name" value="INT_Rci_Hp1_C"/>
    <property type="match status" value="1"/>
</dbReference>
<dbReference type="GO" id="GO:0006310">
    <property type="term" value="P:DNA recombination"/>
    <property type="evidence" value="ECO:0007669"/>
    <property type="project" value="UniProtKB-KW"/>
</dbReference>
<dbReference type="PANTHER" id="PTHR30629">
    <property type="entry name" value="PROPHAGE INTEGRASE"/>
    <property type="match status" value="1"/>
</dbReference>
<dbReference type="Proteomes" id="UP000582090">
    <property type="component" value="Unassembled WGS sequence"/>
</dbReference>
<dbReference type="Gene3D" id="3.30.160.390">
    <property type="entry name" value="Integrase, DNA-binding domain"/>
    <property type="match status" value="1"/>
</dbReference>
<feature type="region of interest" description="Disordered" evidence="5">
    <location>
        <begin position="74"/>
        <end position="97"/>
    </location>
</feature>
<evidence type="ECO:0000256" key="2">
    <source>
        <dbReference type="ARBA" id="ARBA00022908"/>
    </source>
</evidence>
<organism evidence="7 8">
    <name type="scientific">Rhizobium metallidurans</name>
    <dbReference type="NCBI Taxonomy" id="1265931"/>
    <lineage>
        <taxon>Bacteria</taxon>
        <taxon>Pseudomonadati</taxon>
        <taxon>Pseudomonadota</taxon>
        <taxon>Alphaproteobacteria</taxon>
        <taxon>Hyphomicrobiales</taxon>
        <taxon>Rhizobiaceae</taxon>
        <taxon>Rhizobium/Agrobacterium group</taxon>
        <taxon>Rhizobium</taxon>
    </lineage>
</organism>
<evidence type="ECO:0000256" key="5">
    <source>
        <dbReference type="SAM" id="MobiDB-lite"/>
    </source>
</evidence>
<keyword evidence="3" id="KW-0238">DNA-binding</keyword>
<proteinExistence type="inferred from homology"/>
<gene>
    <name evidence="7" type="ORF">GGQ67_003403</name>
</gene>
<dbReference type="SUPFAM" id="SSF56349">
    <property type="entry name" value="DNA breaking-rejoining enzymes"/>
    <property type="match status" value="1"/>
</dbReference>
<dbReference type="PROSITE" id="PS51898">
    <property type="entry name" value="TYR_RECOMBINASE"/>
    <property type="match status" value="1"/>
</dbReference>
<dbReference type="AlphaFoldDB" id="A0A7W6CR95"/>
<keyword evidence="8" id="KW-1185">Reference proteome</keyword>
<dbReference type="GO" id="GO:0003677">
    <property type="term" value="F:DNA binding"/>
    <property type="evidence" value="ECO:0007669"/>
    <property type="project" value="UniProtKB-KW"/>
</dbReference>
<dbReference type="RefSeq" id="WP_183901272.1">
    <property type="nucleotide sequence ID" value="NZ_JACIDW010000011.1"/>
</dbReference>
<dbReference type="EMBL" id="JACIDW010000011">
    <property type="protein sequence ID" value="MBB3965728.1"/>
    <property type="molecule type" value="Genomic_DNA"/>
</dbReference>
<evidence type="ECO:0000256" key="4">
    <source>
        <dbReference type="ARBA" id="ARBA00023172"/>
    </source>
</evidence>
<keyword evidence="2" id="KW-0229">DNA integration</keyword>
<evidence type="ECO:0000313" key="8">
    <source>
        <dbReference type="Proteomes" id="UP000582090"/>
    </source>
</evidence>
<comment type="caution">
    <text evidence="7">The sequence shown here is derived from an EMBL/GenBank/DDBJ whole genome shotgun (WGS) entry which is preliminary data.</text>
</comment>
<name>A0A7W6CR95_9HYPH</name>
<dbReference type="Pfam" id="PF13356">
    <property type="entry name" value="Arm-DNA-bind_3"/>
    <property type="match status" value="1"/>
</dbReference>
<dbReference type="InterPro" id="IPR002104">
    <property type="entry name" value="Integrase_catalytic"/>
</dbReference>
<sequence>MKNNQKLTKTVADDALPKDKRYVIWDTEIAGFGLRVYPTGSKSWILEYRPDGGGRDVDKRRLKLGTSKEITADQARKQAKLHSATATLGGDPQADKNEKRAAITVKELAHEFMEKLVKEMNAANTAVSYKDAFKHILPALGARKADGIKKRDLGDLHHALRNTPIMANKVLAVFSSMMSYGMTMDLIAKRENPAKDIKKFPENTVTRFLSVEELERLGEVLEEAETVGIPWTIDPDKKTKHVPKANQRTVASPHAVAAIRLYLLTGARLREILQLKWSSVDLNRGILKLEKAKGGPRELVASMATIDILRNLKRVGEHVIASDSAGTQSEKPRYDLKGPWSNIRAYAGLSDVRLHDLRHTFASHAVIDGTHLAVVSKLLGHKSITTTMRYAHLNDPALRQASEQIGGKMSKVMKTKG</sequence>
<keyword evidence="4" id="KW-0233">DNA recombination</keyword>
<dbReference type="InterPro" id="IPR025166">
    <property type="entry name" value="Integrase_DNA_bind_dom"/>
</dbReference>
<dbReference type="InterPro" id="IPR013762">
    <property type="entry name" value="Integrase-like_cat_sf"/>
</dbReference>
<evidence type="ECO:0000259" key="6">
    <source>
        <dbReference type="PROSITE" id="PS51898"/>
    </source>
</evidence>
<dbReference type="InterPro" id="IPR011010">
    <property type="entry name" value="DNA_brk_join_enz"/>
</dbReference>
<accession>A0A7W6CR95</accession>
<comment type="similarity">
    <text evidence="1">Belongs to the 'phage' integrase family.</text>
</comment>
<evidence type="ECO:0000256" key="1">
    <source>
        <dbReference type="ARBA" id="ARBA00008857"/>
    </source>
</evidence>
<feature type="domain" description="Tyr recombinase" evidence="6">
    <location>
        <begin position="204"/>
        <end position="403"/>
    </location>
</feature>
<evidence type="ECO:0000313" key="7">
    <source>
        <dbReference type="EMBL" id="MBB3965728.1"/>
    </source>
</evidence>
<dbReference type="Gene3D" id="1.10.150.130">
    <property type="match status" value="1"/>
</dbReference>
<protein>
    <submittedName>
        <fullName evidence="7">Integrase</fullName>
    </submittedName>
</protein>
<dbReference type="PANTHER" id="PTHR30629:SF2">
    <property type="entry name" value="PROPHAGE INTEGRASE INTS-RELATED"/>
    <property type="match status" value="1"/>
</dbReference>
<evidence type="ECO:0000256" key="3">
    <source>
        <dbReference type="ARBA" id="ARBA00023125"/>
    </source>
</evidence>